<feature type="compositionally biased region" description="Basic residues" evidence="1">
    <location>
        <begin position="143"/>
        <end position="176"/>
    </location>
</feature>
<keyword evidence="2" id="KW-0732">Signal</keyword>
<evidence type="ECO:0000256" key="1">
    <source>
        <dbReference type="SAM" id="MobiDB-lite"/>
    </source>
</evidence>
<feature type="region of interest" description="Disordered" evidence="1">
    <location>
        <begin position="55"/>
        <end position="85"/>
    </location>
</feature>
<dbReference type="AlphaFoldDB" id="A0A9N8ES69"/>
<comment type="caution">
    <text evidence="3">The sequence shown here is derived from an EMBL/GenBank/DDBJ whole genome shotgun (WGS) entry which is preliminary data.</text>
</comment>
<feature type="compositionally biased region" description="Basic and acidic residues" evidence="1">
    <location>
        <begin position="177"/>
        <end position="191"/>
    </location>
</feature>
<feature type="region of interest" description="Disordered" evidence="1">
    <location>
        <begin position="139"/>
        <end position="265"/>
    </location>
</feature>
<proteinExistence type="predicted"/>
<dbReference type="Proteomes" id="UP001153069">
    <property type="component" value="Unassembled WGS sequence"/>
</dbReference>
<gene>
    <name evidence="3" type="ORF">SEMRO_1726_G293800.1</name>
</gene>
<keyword evidence="4" id="KW-1185">Reference proteome</keyword>
<feature type="compositionally biased region" description="Low complexity" evidence="1">
    <location>
        <begin position="236"/>
        <end position="259"/>
    </location>
</feature>
<accession>A0A9N8ES69</accession>
<feature type="signal peptide" evidence="2">
    <location>
        <begin position="1"/>
        <end position="20"/>
    </location>
</feature>
<feature type="compositionally biased region" description="Polar residues" evidence="1">
    <location>
        <begin position="200"/>
        <end position="220"/>
    </location>
</feature>
<feature type="compositionally biased region" description="Low complexity" evidence="1">
    <location>
        <begin position="431"/>
        <end position="485"/>
    </location>
</feature>
<feature type="compositionally biased region" description="Basic and acidic residues" evidence="1">
    <location>
        <begin position="57"/>
        <end position="72"/>
    </location>
</feature>
<feature type="compositionally biased region" description="Low complexity" evidence="1">
    <location>
        <begin position="351"/>
        <end position="361"/>
    </location>
</feature>
<name>A0A9N8ES69_9STRA</name>
<reference evidence="3" key="1">
    <citation type="submission" date="2020-06" db="EMBL/GenBank/DDBJ databases">
        <authorList>
            <consortium name="Plant Systems Biology data submission"/>
        </authorList>
    </citation>
    <scope>NUCLEOTIDE SEQUENCE</scope>
    <source>
        <strain evidence="3">D6</strain>
    </source>
</reference>
<feature type="compositionally biased region" description="Basic and acidic residues" evidence="1">
    <location>
        <begin position="363"/>
        <end position="373"/>
    </location>
</feature>
<evidence type="ECO:0000313" key="4">
    <source>
        <dbReference type="Proteomes" id="UP001153069"/>
    </source>
</evidence>
<evidence type="ECO:0000313" key="3">
    <source>
        <dbReference type="EMBL" id="CAB9525783.1"/>
    </source>
</evidence>
<dbReference type="EMBL" id="CAICTM010001724">
    <property type="protein sequence ID" value="CAB9525783.1"/>
    <property type="molecule type" value="Genomic_DNA"/>
</dbReference>
<organism evidence="3 4">
    <name type="scientific">Seminavis robusta</name>
    <dbReference type="NCBI Taxonomy" id="568900"/>
    <lineage>
        <taxon>Eukaryota</taxon>
        <taxon>Sar</taxon>
        <taxon>Stramenopiles</taxon>
        <taxon>Ochrophyta</taxon>
        <taxon>Bacillariophyta</taxon>
        <taxon>Bacillariophyceae</taxon>
        <taxon>Bacillariophycidae</taxon>
        <taxon>Naviculales</taxon>
        <taxon>Naviculaceae</taxon>
        <taxon>Seminavis</taxon>
    </lineage>
</organism>
<feature type="region of interest" description="Disordered" evidence="1">
    <location>
        <begin position="339"/>
        <end position="501"/>
    </location>
</feature>
<sequence>MRQIASLLWAACFWAAGVQGRSQVLRRPRSNKHSESAAAATEAINRHRALFHNRRRNPYDGDMSRNRIRDRLNSGPDNIRGGRPLATNAMGGRPVTVTIVMGEAMRFRQRMRVMTTDVTYYNEDDFFNYHDDHIDHYDGYRGKSSKSKGSKGRSKSKAGKSKSRASKSRKFKKKYIIIRERQTFEPTKEPTKTPTETPTLSLAPTTSRAPTDMPSVSPTKGPTGTPSVGLPPVPPSNSVSNNFSNEVANNSTTNKTTNNFCLTTGNSNRRRQRMVQQLLSLFLRSPPDYRDTNKRFCLFSKHLLPTVRRLAQGAGRQKGGGGEFVDDIFFVDFTLPPLSKSSKSRSKSKSSSKGMMMSKAKGGPKELSPESRDIPFFNPRVYTGGSTPQGPGSDESPNAAPLFPGSTLFPTFVAGEEGGEPAANGDTPAGDTPAVDTPAGDTPAADTPAADTPAADTPAADTPAADTPAADTPAADTPAADTPAAETPFGLNPIQQTTTQL</sequence>
<evidence type="ECO:0000256" key="2">
    <source>
        <dbReference type="SAM" id="SignalP"/>
    </source>
</evidence>
<feature type="chain" id="PRO_5040386132" evidence="2">
    <location>
        <begin position="21"/>
        <end position="501"/>
    </location>
</feature>
<protein>
    <submittedName>
        <fullName evidence="3">Uncharacterized protein</fullName>
    </submittedName>
</protein>